<dbReference type="AlphaFoldDB" id="A0A940T342"/>
<evidence type="ECO:0008006" key="4">
    <source>
        <dbReference type="Google" id="ProtNLM"/>
    </source>
</evidence>
<evidence type="ECO:0000313" key="3">
    <source>
        <dbReference type="Proteomes" id="UP000675163"/>
    </source>
</evidence>
<dbReference type="RefSeq" id="WP_209704349.1">
    <property type="nucleotide sequence ID" value="NZ_JAFIDA010000001.1"/>
</dbReference>
<feature type="transmembrane region" description="Helical" evidence="1">
    <location>
        <begin position="56"/>
        <end position="80"/>
    </location>
</feature>
<keyword evidence="1" id="KW-0472">Membrane</keyword>
<dbReference type="EMBL" id="JAFIDA010000001">
    <property type="protein sequence ID" value="MBP1325304.1"/>
    <property type="molecule type" value="Genomic_DNA"/>
</dbReference>
<name>A0A940T342_9MICO</name>
<evidence type="ECO:0000313" key="2">
    <source>
        <dbReference type="EMBL" id="MBP1325304.1"/>
    </source>
</evidence>
<protein>
    <recommendedName>
        <fullName evidence="4">PH domain-containing protein</fullName>
    </recommendedName>
</protein>
<reference evidence="2" key="1">
    <citation type="submission" date="2021-02" db="EMBL/GenBank/DDBJ databases">
        <title>Sequencing the genomes of 1000 actinobacteria strains.</title>
        <authorList>
            <person name="Klenk H.-P."/>
        </authorList>
    </citation>
    <scope>NUCLEOTIDE SEQUENCE</scope>
    <source>
        <strain evidence="2">DSM 22850</strain>
    </source>
</reference>
<keyword evidence="3" id="KW-1185">Reference proteome</keyword>
<proteinExistence type="predicted"/>
<comment type="caution">
    <text evidence="2">The sequence shown here is derived from an EMBL/GenBank/DDBJ whole genome shotgun (WGS) entry which is preliminary data.</text>
</comment>
<accession>A0A940T342</accession>
<organism evidence="2 3">
    <name type="scientific">Leucobacter exalbidus</name>
    <dbReference type="NCBI Taxonomy" id="662960"/>
    <lineage>
        <taxon>Bacteria</taxon>
        <taxon>Bacillati</taxon>
        <taxon>Actinomycetota</taxon>
        <taxon>Actinomycetes</taxon>
        <taxon>Micrococcales</taxon>
        <taxon>Microbacteriaceae</taxon>
        <taxon>Leucobacter</taxon>
    </lineage>
</organism>
<evidence type="ECO:0000256" key="1">
    <source>
        <dbReference type="SAM" id="Phobius"/>
    </source>
</evidence>
<keyword evidence="1" id="KW-0812">Transmembrane</keyword>
<gene>
    <name evidence="2" type="ORF">JOF28_000536</name>
</gene>
<sequence>MDDLRIPELEFRATRGRSFVLWFLAIALLLGAIAFASLMISATIGADMVWAGVPLLLFFAALIAFFFWLAIANTGVILVLGPEGLRHKDMAGWITVPWGAIVETSTKTRYGECALILTAPGAIYLNRRALRRRTLQVQTERLKTGGYDIKAEIERRIYLARGGVPLA</sequence>
<feature type="transmembrane region" description="Helical" evidence="1">
    <location>
        <begin position="20"/>
        <end position="44"/>
    </location>
</feature>
<keyword evidence="1" id="KW-1133">Transmembrane helix</keyword>
<dbReference type="Proteomes" id="UP000675163">
    <property type="component" value="Unassembled WGS sequence"/>
</dbReference>